<dbReference type="PROSITE" id="PS50977">
    <property type="entry name" value="HTH_TETR_2"/>
    <property type="match status" value="1"/>
</dbReference>
<dbReference type="PANTHER" id="PTHR30055:SF234">
    <property type="entry name" value="HTH-TYPE TRANSCRIPTIONAL REGULATOR BETI"/>
    <property type="match status" value="1"/>
</dbReference>
<protein>
    <submittedName>
        <fullName evidence="6">Transcriptional regulator, TetR family</fullName>
    </submittedName>
</protein>
<evidence type="ECO:0000256" key="2">
    <source>
        <dbReference type="ARBA" id="ARBA00023125"/>
    </source>
</evidence>
<reference evidence="6" key="1">
    <citation type="submission" date="2012-09" db="EMBL/GenBank/DDBJ databases">
        <title>Metagenomic Characterization of a Microbial Community in Wastewater Detects High Levels of Antibiotic Resistance.</title>
        <authorList>
            <person name="Abrams M."/>
            <person name="Caldwell A."/>
            <person name="Vandaei E."/>
            <person name="Lee W."/>
            <person name="Perrott J."/>
            <person name="Khan S.Y."/>
            <person name="Ta J."/>
            <person name="Romero D."/>
            <person name="Nguyen V."/>
            <person name="Pourmand N."/>
            <person name="Ouverney C.C."/>
        </authorList>
    </citation>
    <scope>NUCLEOTIDE SEQUENCE</scope>
</reference>
<evidence type="ECO:0000313" key="6">
    <source>
        <dbReference type="EMBL" id="AGC71264.1"/>
    </source>
</evidence>
<dbReference type="PANTHER" id="PTHR30055">
    <property type="entry name" value="HTH-TYPE TRANSCRIPTIONAL REGULATOR RUTR"/>
    <property type="match status" value="1"/>
</dbReference>
<name>L7VUV9_9BACT</name>
<keyword evidence="3" id="KW-0804">Transcription</keyword>
<dbReference type="Gene3D" id="1.10.357.10">
    <property type="entry name" value="Tetracycline Repressor, domain 2"/>
    <property type="match status" value="1"/>
</dbReference>
<keyword evidence="1" id="KW-0805">Transcription regulation</keyword>
<organism evidence="6">
    <name type="scientific">uncultured bacterium A1Q1_fos_140</name>
    <dbReference type="NCBI Taxonomy" id="1256547"/>
    <lineage>
        <taxon>Bacteria</taxon>
        <taxon>environmental samples</taxon>
    </lineage>
</organism>
<dbReference type="InterPro" id="IPR050109">
    <property type="entry name" value="HTH-type_TetR-like_transc_reg"/>
</dbReference>
<dbReference type="PRINTS" id="PR00455">
    <property type="entry name" value="HTHTETR"/>
</dbReference>
<sequence length="183" mass="20363">MSVLILDAAQQVFETYGARRANLEDVARAAGISKSTLYRAYKTKDELLNAVLARELLDFFTQLDEVASGLPPREAIVECFTRGLALTLEIPLLAKLFEAEPEIIASSDADRSHNALLLHSTEQATRTLRRAGATMPDDELVVVTELMLRLAYTYMISPIGHLDMSDEDVAREFARTYLAPLVY</sequence>
<evidence type="ECO:0000256" key="1">
    <source>
        <dbReference type="ARBA" id="ARBA00023015"/>
    </source>
</evidence>
<dbReference type="Pfam" id="PF00440">
    <property type="entry name" value="TetR_N"/>
    <property type="match status" value="1"/>
</dbReference>
<dbReference type="SUPFAM" id="SSF46689">
    <property type="entry name" value="Homeodomain-like"/>
    <property type="match status" value="1"/>
</dbReference>
<proteinExistence type="predicted"/>
<dbReference type="EMBL" id="JX649867">
    <property type="protein sequence ID" value="AGC71264.1"/>
    <property type="molecule type" value="Genomic_DNA"/>
</dbReference>
<dbReference type="InterPro" id="IPR001647">
    <property type="entry name" value="HTH_TetR"/>
</dbReference>
<dbReference type="GO" id="GO:0003700">
    <property type="term" value="F:DNA-binding transcription factor activity"/>
    <property type="evidence" value="ECO:0007669"/>
    <property type="project" value="TreeGrafter"/>
</dbReference>
<evidence type="ECO:0000256" key="3">
    <source>
        <dbReference type="ARBA" id="ARBA00023163"/>
    </source>
</evidence>
<feature type="domain" description="HTH tetR-type" evidence="5">
    <location>
        <begin position="1"/>
        <end position="59"/>
    </location>
</feature>
<evidence type="ECO:0000259" key="5">
    <source>
        <dbReference type="PROSITE" id="PS50977"/>
    </source>
</evidence>
<evidence type="ECO:0000256" key="4">
    <source>
        <dbReference type="PROSITE-ProRule" id="PRU00335"/>
    </source>
</evidence>
<dbReference type="GO" id="GO:0000976">
    <property type="term" value="F:transcription cis-regulatory region binding"/>
    <property type="evidence" value="ECO:0007669"/>
    <property type="project" value="TreeGrafter"/>
</dbReference>
<keyword evidence="2 4" id="KW-0238">DNA-binding</keyword>
<dbReference type="AlphaFoldDB" id="L7VUV9"/>
<dbReference type="InterPro" id="IPR009057">
    <property type="entry name" value="Homeodomain-like_sf"/>
</dbReference>
<feature type="DNA-binding region" description="H-T-H motif" evidence="4">
    <location>
        <begin position="22"/>
        <end position="41"/>
    </location>
</feature>
<accession>L7VUV9</accession>